<feature type="signal peptide" evidence="3">
    <location>
        <begin position="1"/>
        <end position="22"/>
    </location>
</feature>
<dbReference type="AlphaFoldDB" id="A0A1W0WX25"/>
<dbReference type="PANTHER" id="PTHR24366">
    <property type="entry name" value="IG(IMMUNOGLOBULIN) AND LRR(LEUCINE RICH REPEAT) DOMAINS"/>
    <property type="match status" value="1"/>
</dbReference>
<keyword evidence="1" id="KW-0433">Leucine-rich repeat</keyword>
<feature type="chain" id="PRO_5012619183" evidence="3">
    <location>
        <begin position="23"/>
        <end position="347"/>
    </location>
</feature>
<organism evidence="4 5">
    <name type="scientific">Hypsibius exemplaris</name>
    <name type="common">Freshwater tardigrade</name>
    <dbReference type="NCBI Taxonomy" id="2072580"/>
    <lineage>
        <taxon>Eukaryota</taxon>
        <taxon>Metazoa</taxon>
        <taxon>Ecdysozoa</taxon>
        <taxon>Tardigrada</taxon>
        <taxon>Eutardigrada</taxon>
        <taxon>Parachela</taxon>
        <taxon>Hypsibioidea</taxon>
        <taxon>Hypsibiidae</taxon>
        <taxon>Hypsibius</taxon>
    </lineage>
</organism>
<keyword evidence="5" id="KW-1185">Reference proteome</keyword>
<dbReference type="PANTHER" id="PTHR24366:SF96">
    <property type="entry name" value="LEUCINE RICH REPEAT CONTAINING 53"/>
    <property type="match status" value="1"/>
</dbReference>
<dbReference type="Gene3D" id="3.80.10.10">
    <property type="entry name" value="Ribonuclease Inhibitor"/>
    <property type="match status" value="1"/>
</dbReference>
<keyword evidence="2" id="KW-0677">Repeat</keyword>
<proteinExistence type="predicted"/>
<dbReference type="SUPFAM" id="SSF52058">
    <property type="entry name" value="L domain-like"/>
    <property type="match status" value="1"/>
</dbReference>
<gene>
    <name evidence="4" type="ORF">BV898_06284</name>
</gene>
<dbReference type="InterPro" id="IPR032675">
    <property type="entry name" value="LRR_dom_sf"/>
</dbReference>
<accession>A0A1W0WX25</accession>
<dbReference type="Proteomes" id="UP000192578">
    <property type="component" value="Unassembled WGS sequence"/>
</dbReference>
<name>A0A1W0WX25_HYPEX</name>
<keyword evidence="3" id="KW-0732">Signal</keyword>
<protein>
    <submittedName>
        <fullName evidence="4">Uncharacterized protein</fullName>
    </submittedName>
</protein>
<evidence type="ECO:0000256" key="1">
    <source>
        <dbReference type="ARBA" id="ARBA00022614"/>
    </source>
</evidence>
<reference evidence="5" key="1">
    <citation type="submission" date="2017-01" db="EMBL/GenBank/DDBJ databases">
        <title>Comparative genomics of anhydrobiosis in the tardigrade Hypsibius dujardini.</title>
        <authorList>
            <person name="Yoshida Y."/>
            <person name="Koutsovoulos G."/>
            <person name="Laetsch D."/>
            <person name="Stevens L."/>
            <person name="Kumar S."/>
            <person name="Horikawa D."/>
            <person name="Ishino K."/>
            <person name="Komine S."/>
            <person name="Tomita M."/>
            <person name="Blaxter M."/>
            <person name="Arakawa K."/>
        </authorList>
    </citation>
    <scope>NUCLEOTIDE SEQUENCE [LARGE SCALE GENOMIC DNA]</scope>
    <source>
        <strain evidence="5">Z151</strain>
    </source>
</reference>
<sequence length="347" mass="38347">MATYLPLLGFLLILSTVSQALADEDHDGEVLPHPNCFNDDFSSSGGMVVKCFGRTRENFTSVNYTMPGNFHVNRILPNVSKLDIWNLQVKSGYTVIPALTQLRTVKITHGNDYAGAIRFPFNDLLSKVKQNIRSLHLDDVKLLTLTDEDFRGFSALEQLELYSCEIASISVAVFEQLGAGNFLPAFFAGPPRLQTVEIGFNKELTSLDWSFLKPVADNLMSISLRGNNLTSQGLMKSSPFTLTRAQTVDLTLSNLETVPQLILETLNPSLRLRIKTSTLCKNTKTCSCCEIAGFVQWLKTNGQANAEERVNCGKDTPRLQRINGTNLYPSIVQLYEPPLSCTAAGNS</sequence>
<evidence type="ECO:0000256" key="3">
    <source>
        <dbReference type="SAM" id="SignalP"/>
    </source>
</evidence>
<evidence type="ECO:0000313" key="4">
    <source>
        <dbReference type="EMBL" id="OQV19745.1"/>
    </source>
</evidence>
<evidence type="ECO:0000313" key="5">
    <source>
        <dbReference type="Proteomes" id="UP000192578"/>
    </source>
</evidence>
<evidence type="ECO:0000256" key="2">
    <source>
        <dbReference type="ARBA" id="ARBA00022737"/>
    </source>
</evidence>
<dbReference type="OrthoDB" id="1394818at2759"/>
<comment type="caution">
    <text evidence="4">The sequence shown here is derived from an EMBL/GenBank/DDBJ whole genome shotgun (WGS) entry which is preliminary data.</text>
</comment>
<dbReference type="EMBL" id="MTYJ01000036">
    <property type="protein sequence ID" value="OQV19745.1"/>
    <property type="molecule type" value="Genomic_DNA"/>
</dbReference>